<keyword evidence="2" id="KW-0808">Transferase</keyword>
<dbReference type="InterPro" id="IPR013024">
    <property type="entry name" value="GGCT-like"/>
</dbReference>
<reference evidence="3" key="1">
    <citation type="submission" date="2016-11" db="EMBL/GenBank/DDBJ databases">
        <authorList>
            <person name="Varghese N."/>
            <person name="Submissions S."/>
        </authorList>
    </citation>
    <scope>NUCLEOTIDE SEQUENCE [LARGE SCALE GENOMIC DNA]</scope>
    <source>
        <strain evidence="3">DSM 10349</strain>
    </source>
</reference>
<dbReference type="Gene3D" id="3.10.490.10">
    <property type="entry name" value="Gamma-glutamyl cyclotransferase-like"/>
    <property type="match status" value="1"/>
</dbReference>
<proteinExistence type="predicted"/>
<dbReference type="GO" id="GO:0016740">
    <property type="term" value="F:transferase activity"/>
    <property type="evidence" value="ECO:0007669"/>
    <property type="project" value="UniProtKB-KW"/>
</dbReference>
<dbReference type="STRING" id="1121421.SAMN02745123_00333"/>
<accession>A0A1M6NXV5</accession>
<evidence type="ECO:0000259" key="1">
    <source>
        <dbReference type="Pfam" id="PF06094"/>
    </source>
</evidence>
<dbReference type="CDD" id="cd06661">
    <property type="entry name" value="GGCT_like"/>
    <property type="match status" value="1"/>
</dbReference>
<dbReference type="OrthoDB" id="8538589at2"/>
<organism evidence="2 3">
    <name type="scientific">Desulforamulus aeronauticus DSM 10349</name>
    <dbReference type="NCBI Taxonomy" id="1121421"/>
    <lineage>
        <taxon>Bacteria</taxon>
        <taxon>Bacillati</taxon>
        <taxon>Bacillota</taxon>
        <taxon>Clostridia</taxon>
        <taxon>Eubacteriales</taxon>
        <taxon>Peptococcaceae</taxon>
        <taxon>Desulforamulus</taxon>
    </lineage>
</organism>
<gene>
    <name evidence="2" type="ORF">SAMN02745123_00333</name>
</gene>
<dbReference type="InterPro" id="IPR009288">
    <property type="entry name" value="AIG2-like_dom"/>
</dbReference>
<protein>
    <submittedName>
        <fullName evidence="2">Uncharacterized conserved protein YtfP, gamma-glutamylcyclotransferase (GGCT)/AIG2-like family</fullName>
    </submittedName>
</protein>
<dbReference type="RefSeq" id="WP_072910547.1">
    <property type="nucleotide sequence ID" value="NZ_FRAR01000005.1"/>
</dbReference>
<dbReference type="InterPro" id="IPR036568">
    <property type="entry name" value="GGCT-like_sf"/>
</dbReference>
<dbReference type="Pfam" id="PF06094">
    <property type="entry name" value="GGACT"/>
    <property type="match status" value="1"/>
</dbReference>
<name>A0A1M6NXV5_9FIRM</name>
<dbReference type="EMBL" id="FRAR01000005">
    <property type="protein sequence ID" value="SHK00523.1"/>
    <property type="molecule type" value="Genomic_DNA"/>
</dbReference>
<dbReference type="AlphaFoldDB" id="A0A1M6NXV5"/>
<feature type="domain" description="Gamma-glutamylcyclotransferase AIG2-like" evidence="1">
    <location>
        <begin position="6"/>
        <end position="134"/>
    </location>
</feature>
<keyword evidence="3" id="KW-1185">Reference proteome</keyword>
<dbReference type="SUPFAM" id="SSF110857">
    <property type="entry name" value="Gamma-glutamyl cyclotransferase-like"/>
    <property type="match status" value="1"/>
</dbReference>
<evidence type="ECO:0000313" key="3">
    <source>
        <dbReference type="Proteomes" id="UP000183997"/>
    </source>
</evidence>
<evidence type="ECO:0000313" key="2">
    <source>
        <dbReference type="EMBL" id="SHK00523.1"/>
    </source>
</evidence>
<sequence>MYLNNLFVFGTLLPGLENYQRFVEAYKPQVHVARTKGAMYFLPEDGYPVVTDNGEGEIKGVLFVTREMPIILPQIDEIQKYTGVDSQSHLIREIKDVELIETGEVVKAHMYLWPRSKTAWLKEHGVVIPDGDWARFLHELNRVKESD</sequence>
<dbReference type="Proteomes" id="UP000183997">
    <property type="component" value="Unassembled WGS sequence"/>
</dbReference>